<evidence type="ECO:0000313" key="2">
    <source>
        <dbReference type="Proteomes" id="UP000231501"/>
    </source>
</evidence>
<dbReference type="PANTHER" id="PTHR12526:SF600">
    <property type="entry name" value="GLYCOSYL TRANSFERASE GROUP 1"/>
    <property type="match status" value="1"/>
</dbReference>
<dbReference type="SUPFAM" id="SSF53756">
    <property type="entry name" value="UDP-Glycosyltransferase/glycogen phosphorylase"/>
    <property type="match status" value="1"/>
</dbReference>
<evidence type="ECO:0000313" key="1">
    <source>
        <dbReference type="EMBL" id="PIM55151.1"/>
    </source>
</evidence>
<organism evidence="1 2">
    <name type="scientific">Roseateles chitinivorans</name>
    <dbReference type="NCBI Taxonomy" id="2917965"/>
    <lineage>
        <taxon>Bacteria</taxon>
        <taxon>Pseudomonadati</taxon>
        <taxon>Pseudomonadota</taxon>
        <taxon>Betaproteobacteria</taxon>
        <taxon>Burkholderiales</taxon>
        <taxon>Sphaerotilaceae</taxon>
        <taxon>Roseateles</taxon>
    </lineage>
</organism>
<keyword evidence="1" id="KW-0808">Transferase</keyword>
<proteinExistence type="predicted"/>
<reference evidence="1 2" key="1">
    <citation type="submission" date="2017-11" db="EMBL/GenBank/DDBJ databases">
        <title>Draft genome sequence of Mitsuaria sp. HWN-4.</title>
        <authorList>
            <person name="Gundlapally S.R."/>
        </authorList>
    </citation>
    <scope>NUCLEOTIDE SEQUENCE [LARGE SCALE GENOMIC DNA]</scope>
    <source>
        <strain evidence="1 2">HWN-4</strain>
    </source>
</reference>
<protein>
    <submittedName>
        <fullName evidence="1">Glycosyl transferase family 1</fullName>
    </submittedName>
</protein>
<dbReference type="GO" id="GO:0016757">
    <property type="term" value="F:glycosyltransferase activity"/>
    <property type="evidence" value="ECO:0007669"/>
    <property type="project" value="TreeGrafter"/>
</dbReference>
<dbReference type="CDD" id="cd03801">
    <property type="entry name" value="GT4_PimA-like"/>
    <property type="match status" value="1"/>
</dbReference>
<keyword evidence="2" id="KW-1185">Reference proteome</keyword>
<dbReference type="AlphaFoldDB" id="A0A2G9CFE3"/>
<gene>
    <name evidence="1" type="ORF">CS062_01050</name>
</gene>
<sequence>MLRPRLLILTPRYPYPVIGGDRLRIYFICKVLSAHFRLTLLSLCDSKAEMTSRLPMDGVFERIERVYLPKWRSRFNSLLALPTQTPLQNAYYRSSEFRRRIRALMPEHDGILAHLIRTGDAIRDLPAPKFLEMTDAISLNYARVGRERRNARDLRSQVYRIESERLEAYERAVVDDFDHSFLVSSVDREFLFGNDPARLARATVASNGVDLSGLPFSFSNTPGDLVFIGNMTTLQNLDAVQYMALEILPLVRRQRPEVRLRVIGRIGPNERAQLERADGVVVTGQVDSVAVAAHGGAIGVCPMRLGAGVQNKVLEYMALGLPTVSTSIGLEGFHAKDGVEIAVADDPAAYAARVLDLLEDRVAAGAMARAARAYVESHHSWEAMLQPMVDTITDRLASSTPRPSVTAAS</sequence>
<dbReference type="Pfam" id="PF13692">
    <property type="entry name" value="Glyco_trans_1_4"/>
    <property type="match status" value="1"/>
</dbReference>
<comment type="caution">
    <text evidence="1">The sequence shown here is derived from an EMBL/GenBank/DDBJ whole genome shotgun (WGS) entry which is preliminary data.</text>
</comment>
<dbReference type="OrthoDB" id="9807209at2"/>
<dbReference type="Proteomes" id="UP000231501">
    <property type="component" value="Unassembled WGS sequence"/>
</dbReference>
<dbReference type="Gene3D" id="3.40.50.2000">
    <property type="entry name" value="Glycogen Phosphorylase B"/>
    <property type="match status" value="1"/>
</dbReference>
<dbReference type="EMBL" id="PEOG01000005">
    <property type="protein sequence ID" value="PIM55151.1"/>
    <property type="molecule type" value="Genomic_DNA"/>
</dbReference>
<accession>A0A2G9CFE3</accession>
<dbReference type="PANTHER" id="PTHR12526">
    <property type="entry name" value="GLYCOSYLTRANSFERASE"/>
    <property type="match status" value="1"/>
</dbReference>
<name>A0A2G9CFE3_9BURK</name>